<organism evidence="1 2">
    <name type="scientific">Colletotrichum spinosum</name>
    <dbReference type="NCBI Taxonomy" id="1347390"/>
    <lineage>
        <taxon>Eukaryota</taxon>
        <taxon>Fungi</taxon>
        <taxon>Dikarya</taxon>
        <taxon>Ascomycota</taxon>
        <taxon>Pezizomycotina</taxon>
        <taxon>Sordariomycetes</taxon>
        <taxon>Hypocreomycetidae</taxon>
        <taxon>Glomerellales</taxon>
        <taxon>Glomerellaceae</taxon>
        <taxon>Colletotrichum</taxon>
        <taxon>Colletotrichum orbiculare species complex</taxon>
    </lineage>
</organism>
<reference evidence="1 2" key="1">
    <citation type="submission" date="2018-11" db="EMBL/GenBank/DDBJ databases">
        <title>Genome sequence and assembly of Colletotrichum spinosum.</title>
        <authorList>
            <person name="Gan P."/>
            <person name="Shirasu K."/>
        </authorList>
    </citation>
    <scope>NUCLEOTIDE SEQUENCE [LARGE SCALE GENOMIC DNA]</scope>
    <source>
        <strain evidence="1 2">CBS 515.97</strain>
    </source>
</reference>
<protein>
    <submittedName>
        <fullName evidence="1">Uncharacterized protein</fullName>
    </submittedName>
</protein>
<comment type="caution">
    <text evidence="1">The sequence shown here is derived from an EMBL/GenBank/DDBJ whole genome shotgun (WGS) entry which is preliminary data.</text>
</comment>
<proteinExistence type="predicted"/>
<evidence type="ECO:0000313" key="2">
    <source>
        <dbReference type="Proteomes" id="UP000295083"/>
    </source>
</evidence>
<dbReference type="EMBL" id="QAPG01000281">
    <property type="protein sequence ID" value="TDZ29367.1"/>
    <property type="molecule type" value="Genomic_DNA"/>
</dbReference>
<keyword evidence="2" id="KW-1185">Reference proteome</keyword>
<accession>A0A4R8PUD2</accession>
<name>A0A4R8PUD2_9PEZI</name>
<sequence length="50" mass="5832">MKTYVWVWYCENCNTGPLNCSIDIHCTNPLCRHTRCVGCTTEQVLVRRGR</sequence>
<dbReference type="Proteomes" id="UP000295083">
    <property type="component" value="Unassembled WGS sequence"/>
</dbReference>
<evidence type="ECO:0000313" key="1">
    <source>
        <dbReference type="EMBL" id="TDZ29367.1"/>
    </source>
</evidence>
<dbReference type="AlphaFoldDB" id="A0A4R8PUD2"/>
<gene>
    <name evidence="1" type="ORF">C8035_v011238</name>
</gene>